<keyword evidence="2" id="KW-0732">Signal</keyword>
<evidence type="ECO:0000256" key="1">
    <source>
        <dbReference type="SAM" id="MobiDB-lite"/>
    </source>
</evidence>
<sequence length="350" mass="36337">MLQLFALSALFVSTSQFFFGTGGGGCGCAPAPICPPAPICAPAPICPPPSCGGGGGGYVQAPPLPPPISQPISPPIVAPSYPIGGGGSYSPPLLPQSPVYTPPEQPSFPIQQGGPSYEQSAPPAQGYPPQEVQPIAPQQPAGGVYQQPAAGAYQQPAGGVYQQPPGELVGTLPVYQQQVQPQGAAYQGTSEVEPAAQRDSTQDLVNGLQQEAAAATATAAAAGSKNEEVLEEQDQALEKSGLEMTTAAPQGDGSTTVPIEVAEEKVVDISNLKLTDDPLCNSEDLRKLMLDNIDDNLNSSKRLIQLAAEAQFGGRFDVICANGDFSYVTNTELFCQETKGDISCYTYRQL</sequence>
<feature type="compositionally biased region" description="Pro residues" evidence="1">
    <location>
        <begin position="92"/>
        <end position="106"/>
    </location>
</feature>
<feature type="domain" description="Ground-like" evidence="3">
    <location>
        <begin position="277"/>
        <end position="347"/>
    </location>
</feature>
<evidence type="ECO:0000313" key="4">
    <source>
        <dbReference type="EMBL" id="KAK6757788.1"/>
    </source>
</evidence>
<feature type="compositionally biased region" description="Low complexity" evidence="1">
    <location>
        <begin position="136"/>
        <end position="145"/>
    </location>
</feature>
<name>A0ABR1E5P7_NECAM</name>
<dbReference type="EMBL" id="JAVFWL010000005">
    <property type="protein sequence ID" value="KAK6757788.1"/>
    <property type="molecule type" value="Genomic_DNA"/>
</dbReference>
<organism evidence="4 5">
    <name type="scientific">Necator americanus</name>
    <name type="common">Human hookworm</name>
    <dbReference type="NCBI Taxonomy" id="51031"/>
    <lineage>
        <taxon>Eukaryota</taxon>
        <taxon>Metazoa</taxon>
        <taxon>Ecdysozoa</taxon>
        <taxon>Nematoda</taxon>
        <taxon>Chromadorea</taxon>
        <taxon>Rhabditida</taxon>
        <taxon>Rhabditina</taxon>
        <taxon>Rhabditomorpha</taxon>
        <taxon>Strongyloidea</taxon>
        <taxon>Ancylostomatidae</taxon>
        <taxon>Bunostominae</taxon>
        <taxon>Necator</taxon>
    </lineage>
</organism>
<feature type="compositionally biased region" description="Polar residues" evidence="1">
    <location>
        <begin position="108"/>
        <end position="119"/>
    </location>
</feature>
<dbReference type="InterPro" id="IPR007284">
    <property type="entry name" value="Ground-like_dom"/>
</dbReference>
<dbReference type="Pfam" id="PF04155">
    <property type="entry name" value="Ground-like"/>
    <property type="match status" value="1"/>
</dbReference>
<evidence type="ECO:0000256" key="2">
    <source>
        <dbReference type="SAM" id="SignalP"/>
    </source>
</evidence>
<feature type="region of interest" description="Disordered" evidence="1">
    <location>
        <begin position="92"/>
        <end position="145"/>
    </location>
</feature>
<reference evidence="4 5" key="1">
    <citation type="submission" date="2023-08" db="EMBL/GenBank/DDBJ databases">
        <title>A Necator americanus chromosomal reference genome.</title>
        <authorList>
            <person name="Ilik V."/>
            <person name="Petrzelkova K.J."/>
            <person name="Pardy F."/>
            <person name="Fuh T."/>
            <person name="Niatou-Singa F.S."/>
            <person name="Gouil Q."/>
            <person name="Baker L."/>
            <person name="Ritchie M.E."/>
            <person name="Jex A.R."/>
            <person name="Gazzola D."/>
            <person name="Li H."/>
            <person name="Toshio Fujiwara R."/>
            <person name="Zhan B."/>
            <person name="Aroian R.V."/>
            <person name="Pafco B."/>
            <person name="Schwarz E.M."/>
        </authorList>
    </citation>
    <scope>NUCLEOTIDE SEQUENCE [LARGE SCALE GENOMIC DNA]</scope>
    <source>
        <strain evidence="4 5">Aroian</strain>
        <tissue evidence="4">Whole animal</tissue>
    </source>
</reference>
<gene>
    <name evidence="4" type="primary">Necator_chrV.g20336</name>
    <name evidence="4" type="ORF">RB195_015544</name>
</gene>
<feature type="signal peptide" evidence="2">
    <location>
        <begin position="1"/>
        <end position="16"/>
    </location>
</feature>
<evidence type="ECO:0000259" key="3">
    <source>
        <dbReference type="Pfam" id="PF04155"/>
    </source>
</evidence>
<accession>A0ABR1E5P7</accession>
<protein>
    <recommendedName>
        <fullName evidence="3">Ground-like domain-containing protein</fullName>
    </recommendedName>
</protein>
<dbReference type="Proteomes" id="UP001303046">
    <property type="component" value="Unassembled WGS sequence"/>
</dbReference>
<comment type="caution">
    <text evidence="4">The sequence shown here is derived from an EMBL/GenBank/DDBJ whole genome shotgun (WGS) entry which is preliminary data.</text>
</comment>
<keyword evidence="5" id="KW-1185">Reference proteome</keyword>
<feature type="chain" id="PRO_5045830124" description="Ground-like domain-containing protein" evidence="2">
    <location>
        <begin position="17"/>
        <end position="350"/>
    </location>
</feature>
<evidence type="ECO:0000313" key="5">
    <source>
        <dbReference type="Proteomes" id="UP001303046"/>
    </source>
</evidence>
<proteinExistence type="predicted"/>